<evidence type="ECO:0000313" key="12">
    <source>
        <dbReference type="EMBL" id="SHF78411.1"/>
    </source>
</evidence>
<dbReference type="SUPFAM" id="SSF160975">
    <property type="entry name" value="AF1531-like"/>
    <property type="match status" value="1"/>
</dbReference>
<proteinExistence type="inferred from homology"/>
<dbReference type="CDD" id="cd04485">
    <property type="entry name" value="DnaE_OBF"/>
    <property type="match status" value="1"/>
</dbReference>
<dbReference type="InterPro" id="IPR011708">
    <property type="entry name" value="DNA_pol3_alpha_NTPase_dom"/>
</dbReference>
<keyword evidence="13" id="KW-1185">Reference proteome</keyword>
<comment type="catalytic activity">
    <reaction evidence="10">
        <text>DNA(n) + a 2'-deoxyribonucleoside 5'-triphosphate = DNA(n+1) + diphosphate</text>
        <dbReference type="Rhea" id="RHEA:22508"/>
        <dbReference type="Rhea" id="RHEA-COMP:17339"/>
        <dbReference type="Rhea" id="RHEA-COMP:17340"/>
        <dbReference type="ChEBI" id="CHEBI:33019"/>
        <dbReference type="ChEBI" id="CHEBI:61560"/>
        <dbReference type="ChEBI" id="CHEBI:173112"/>
        <dbReference type="EC" id="2.7.7.7"/>
    </reaction>
</comment>
<keyword evidence="8" id="KW-0239">DNA-directed DNA polymerase</keyword>
<evidence type="ECO:0000313" key="13">
    <source>
        <dbReference type="Proteomes" id="UP000183988"/>
    </source>
</evidence>
<sequence>MSFTHLQVKSGYSLMNSTITIEKLVKRASQLQYNALALTDENVLYGVIPFYKLCRQYDIKPIIGMTVTVINQDETRENCVLLAKTNLGYQQLMKLSTDIQTNQLEGIEKEKLHLYREDVICILPVETSKLKTLLPTVSYDQVESYMQSWESIYPHDDLYIGIQKNGQEHEYQVHTALKAYHEIYPRKVVAIHDVRYLKEQDAYAYDCLQAMGHGEKWKPQEPNPAISQLHLRSQDEMQQAFGDFWPEVLVETDAIKEKCHVEFDFDKRMIPSYPVPENKSAHQYLEEICWQNIQKRYEEITDEVKERLSYELGVIESMQFSDYFLIVWDFIKYAKENKIVVGPGRGSSAGSIVAYVLQITDVDPLKYDLLFERFLNPERITMPDIDIDFSDQRRDEVISYVREKYGQEQVAQIITFGTFAARSLLRELIKTLEIDQQDEYFILKEIPAQSSKTLTEHIKDSTELSNYIKQSNQLKTLFQIAIVLEGIPRHVSTHAAGVVISEQSLVNHVPLTIGSHDTRLTQFSMTDLESIGLLKIDFLGLRNLTLIERIIQSIHFTSKNKLNLEDIPEHDLDTFSLLKKGKTNGVFQLESEGMKQVLTRLQPSRFEDIVAVNALYRPGPMDFIPVYIKRKQGLEKTTYPHPDLEPILKPTYGVLVYQEQIMQIANRIAGYSLGEADILRRAVSKKQQIIMDQQREQFINGCLRNGYTQKVSEELFAWIVKFSNYGFPKSHAVAYSKIAYQLAYLKTHYPKSFYAELMSSVANQQDKIHSYMNEMKQLGLELLPPSINKSYGKFAVEPKGIRMGLMSIKGIGNQAVKEIIQVRKDGPFKNLFDFCLRVSNKLINRATLELLILAGAFDETYKNRASLLASIDQAMEQGELFREFTDQPSLFENELELEANYIDIEDFSPIKKLADEKELMGIYLSSHPLKQYRSKLRENGFISINRAFDLVGKKNTNTVVIIQSIKVIRTKRGDQMAFLVIGDETGEMDAVIFPDLYREVKKWLNEEAIAVLNGKVEERNGKKQWVIQQAEQFEENKLVKVQKERLFIKITDETNDVALSFIKKVASSYPGSTPVIIYHAEKRQTYKLAADYSLEPNYACLKQLYEFFGREQVVLQKIE</sequence>
<dbReference type="Pfam" id="PF14579">
    <property type="entry name" value="HHH_6"/>
    <property type="match status" value="1"/>
</dbReference>
<dbReference type="Gene3D" id="2.40.50.140">
    <property type="entry name" value="Nucleic acid-binding proteins"/>
    <property type="match status" value="1"/>
</dbReference>
<feature type="domain" description="Polymerase/histidinol phosphatase N-terminal" evidence="11">
    <location>
        <begin position="4"/>
        <end position="71"/>
    </location>
</feature>
<evidence type="ECO:0000256" key="4">
    <source>
        <dbReference type="ARBA" id="ARBA00019114"/>
    </source>
</evidence>
<evidence type="ECO:0000256" key="1">
    <source>
        <dbReference type="ARBA" id="ARBA00004496"/>
    </source>
</evidence>
<dbReference type="InterPro" id="IPR012340">
    <property type="entry name" value="NA-bd_OB-fold"/>
</dbReference>
<keyword evidence="7" id="KW-0235">DNA replication</keyword>
<dbReference type="NCBIfam" id="NF004226">
    <property type="entry name" value="PRK05673.1"/>
    <property type="match status" value="1"/>
</dbReference>
<dbReference type="SMART" id="SM00481">
    <property type="entry name" value="POLIIIAc"/>
    <property type="match status" value="1"/>
</dbReference>
<dbReference type="GO" id="GO:0003887">
    <property type="term" value="F:DNA-directed DNA polymerase activity"/>
    <property type="evidence" value="ECO:0007669"/>
    <property type="project" value="UniProtKB-KW"/>
</dbReference>
<dbReference type="Gene3D" id="3.20.20.140">
    <property type="entry name" value="Metal-dependent hydrolases"/>
    <property type="match status" value="1"/>
</dbReference>
<accession>A0A1M5EH73</accession>
<dbReference type="GO" id="GO:0003676">
    <property type="term" value="F:nucleic acid binding"/>
    <property type="evidence" value="ECO:0007669"/>
    <property type="project" value="InterPro"/>
</dbReference>
<dbReference type="PANTHER" id="PTHR32294:SF0">
    <property type="entry name" value="DNA POLYMERASE III SUBUNIT ALPHA"/>
    <property type="match status" value="1"/>
</dbReference>
<dbReference type="EMBL" id="FQVW01000005">
    <property type="protein sequence ID" value="SHF78411.1"/>
    <property type="molecule type" value="Genomic_DNA"/>
</dbReference>
<dbReference type="STRING" id="930117.SAMN05216225_100517"/>
<dbReference type="Pfam" id="PF02811">
    <property type="entry name" value="PHP"/>
    <property type="match status" value="1"/>
</dbReference>
<dbReference type="Pfam" id="PF07733">
    <property type="entry name" value="DNA_pol3_alpha"/>
    <property type="match status" value="1"/>
</dbReference>
<dbReference type="PANTHER" id="PTHR32294">
    <property type="entry name" value="DNA POLYMERASE III SUBUNIT ALPHA"/>
    <property type="match status" value="1"/>
</dbReference>
<dbReference type="OrthoDB" id="9803237at2"/>
<evidence type="ECO:0000256" key="10">
    <source>
        <dbReference type="ARBA" id="ARBA00049244"/>
    </source>
</evidence>
<dbReference type="Pfam" id="PF01336">
    <property type="entry name" value="tRNA_anti-codon"/>
    <property type="match status" value="1"/>
</dbReference>
<gene>
    <name evidence="12" type="ORF">SAMN05216225_100517</name>
</gene>
<dbReference type="InterPro" id="IPR040982">
    <property type="entry name" value="DNA_pol3_finger"/>
</dbReference>
<dbReference type="GO" id="GO:0005737">
    <property type="term" value="C:cytoplasm"/>
    <property type="evidence" value="ECO:0007669"/>
    <property type="project" value="UniProtKB-SubCell"/>
</dbReference>
<keyword evidence="6" id="KW-0548">Nucleotidyltransferase</keyword>
<dbReference type="RefSeq" id="WP_072888356.1">
    <property type="nucleotide sequence ID" value="NZ_FQVW01000005.1"/>
</dbReference>
<comment type="subcellular location">
    <subcellularLocation>
        <location evidence="1">Cytoplasm</location>
    </subcellularLocation>
</comment>
<evidence type="ECO:0000256" key="7">
    <source>
        <dbReference type="ARBA" id="ARBA00022705"/>
    </source>
</evidence>
<evidence type="ECO:0000256" key="2">
    <source>
        <dbReference type="ARBA" id="ARBA00009496"/>
    </source>
</evidence>
<comment type="function">
    <text evidence="9">DNA polymerase III is a complex, multichain enzyme responsible for most of the replicative synthesis in bacteria. This DNA polymerase also exhibits 3' to 5' exonuclease activity. The alpha chain is the DNA polymerase.</text>
</comment>
<dbReference type="InterPro" id="IPR041931">
    <property type="entry name" value="DNA_pol3_alpha_thumb_dom"/>
</dbReference>
<protein>
    <recommendedName>
        <fullName evidence="4">DNA polymerase III subunit alpha</fullName>
        <ecNumber evidence="3">2.7.7.7</ecNumber>
    </recommendedName>
</protein>
<dbReference type="NCBIfam" id="TIGR00594">
    <property type="entry name" value="polc"/>
    <property type="match status" value="1"/>
</dbReference>
<dbReference type="EC" id="2.7.7.7" evidence="3"/>
<dbReference type="InterPro" id="IPR004365">
    <property type="entry name" value="NA-bd_OB_tRNA"/>
</dbReference>
<evidence type="ECO:0000256" key="9">
    <source>
        <dbReference type="ARBA" id="ARBA00025611"/>
    </source>
</evidence>
<dbReference type="InterPro" id="IPR016195">
    <property type="entry name" value="Pol/histidinol_Pase-like"/>
</dbReference>
<comment type="similarity">
    <text evidence="2">Belongs to the DNA polymerase type-C family. DnaE subfamily.</text>
</comment>
<dbReference type="Gene3D" id="1.10.150.870">
    <property type="match status" value="1"/>
</dbReference>
<dbReference type="InterPro" id="IPR003141">
    <property type="entry name" value="Pol/His_phosphatase_N"/>
</dbReference>
<evidence type="ECO:0000256" key="6">
    <source>
        <dbReference type="ARBA" id="ARBA00022695"/>
    </source>
</evidence>
<dbReference type="GO" id="GO:0008408">
    <property type="term" value="F:3'-5' exonuclease activity"/>
    <property type="evidence" value="ECO:0007669"/>
    <property type="project" value="InterPro"/>
</dbReference>
<evidence type="ECO:0000256" key="5">
    <source>
        <dbReference type="ARBA" id="ARBA00022679"/>
    </source>
</evidence>
<reference evidence="12 13" key="1">
    <citation type="submission" date="2016-11" db="EMBL/GenBank/DDBJ databases">
        <authorList>
            <person name="Jaros S."/>
            <person name="Januszkiewicz K."/>
            <person name="Wedrychowicz H."/>
        </authorList>
    </citation>
    <scope>NUCLEOTIDE SEQUENCE [LARGE SCALE GENOMIC DNA]</scope>
    <source>
        <strain evidence="12 13">IBRC-M 10683</strain>
    </source>
</reference>
<dbReference type="Gene3D" id="1.10.10.1600">
    <property type="entry name" value="Bacterial DNA polymerase III alpha subunit, thumb domain"/>
    <property type="match status" value="1"/>
</dbReference>
<dbReference type="Pfam" id="PF17657">
    <property type="entry name" value="DNA_pol3_finger"/>
    <property type="match status" value="1"/>
</dbReference>
<dbReference type="AlphaFoldDB" id="A0A1M5EH73"/>
<dbReference type="InterPro" id="IPR004805">
    <property type="entry name" value="DnaE2/DnaE/PolC"/>
</dbReference>
<dbReference type="InterPro" id="IPR029460">
    <property type="entry name" value="DNAPol_HHH"/>
</dbReference>
<keyword evidence="5" id="KW-0808">Transferase</keyword>
<organism evidence="12 13">
    <name type="scientific">Ornithinibacillus halophilus</name>
    <dbReference type="NCBI Taxonomy" id="930117"/>
    <lineage>
        <taxon>Bacteria</taxon>
        <taxon>Bacillati</taxon>
        <taxon>Bacillota</taxon>
        <taxon>Bacilli</taxon>
        <taxon>Bacillales</taxon>
        <taxon>Bacillaceae</taxon>
        <taxon>Ornithinibacillus</taxon>
    </lineage>
</organism>
<dbReference type="Proteomes" id="UP000183988">
    <property type="component" value="Unassembled WGS sequence"/>
</dbReference>
<dbReference type="GO" id="GO:0006260">
    <property type="term" value="P:DNA replication"/>
    <property type="evidence" value="ECO:0007669"/>
    <property type="project" value="UniProtKB-KW"/>
</dbReference>
<dbReference type="SUPFAM" id="SSF89550">
    <property type="entry name" value="PHP domain-like"/>
    <property type="match status" value="2"/>
</dbReference>
<evidence type="ECO:0000256" key="8">
    <source>
        <dbReference type="ARBA" id="ARBA00022932"/>
    </source>
</evidence>
<dbReference type="InterPro" id="IPR004013">
    <property type="entry name" value="PHP_dom"/>
</dbReference>
<name>A0A1M5EH73_9BACI</name>
<evidence type="ECO:0000259" key="11">
    <source>
        <dbReference type="SMART" id="SM00481"/>
    </source>
</evidence>
<evidence type="ECO:0000256" key="3">
    <source>
        <dbReference type="ARBA" id="ARBA00012417"/>
    </source>
</evidence>